<evidence type="ECO:0000256" key="2">
    <source>
        <dbReference type="ARBA" id="ARBA00022679"/>
    </source>
</evidence>
<proteinExistence type="predicted"/>
<evidence type="ECO:0000256" key="8">
    <source>
        <dbReference type="ARBA" id="ARBA00022759"/>
    </source>
</evidence>
<dbReference type="SUPFAM" id="SSF55464">
    <property type="entry name" value="Origin of replication-binding domain, RBD-like"/>
    <property type="match status" value="1"/>
</dbReference>
<keyword evidence="11" id="KW-0238">DNA-binding</keyword>
<accession>A0A346BPB0</accession>
<evidence type="ECO:0000256" key="3">
    <source>
        <dbReference type="ARBA" id="ARBA00022695"/>
    </source>
</evidence>
<sequence>MASTKKFRFQNTSALLTYKTHLDKKAYLEWFEKQAKQTPVFIRLAHETGSHDEGEPDYDHTHVVFKCKSRIDTTSQRFFDFNAIHPHIKVLKTNKSIDDAKKYIAKEDKDNEDLLVSDTSNFIEGVWSKNTIQEALLDFVKKPSDVAGIIQLYGLKKNPTQIHEEDIPRHAWQIALMKETEKPPTKKQRRQIIWVVDRVGNTGKSQLAKYMIMSDPKKWFVCKDLGTSRDSSTIIQFAIAKGWEGHGVIIDLPRSAENHDRMYSYIEEIKDGFVTSQKYQGCTSTFNKPHLIVFANWEPNYTRLSYDRWDMRRLEVKGKTITMESFIPTILKKKRLEYHAFDYQSQPDEDHLHGYICKELMDDLIGEEMLNEHDPGCVDEIEATDSEVDDTPDDTPEDVYDIDFDDLLVSDDLE</sequence>
<dbReference type="GO" id="GO:0004519">
    <property type="term" value="F:endonuclease activity"/>
    <property type="evidence" value="ECO:0007669"/>
    <property type="project" value="UniProtKB-KW"/>
</dbReference>
<keyword evidence="9" id="KW-0378">Hydrolase</keyword>
<dbReference type="GO" id="GO:0042025">
    <property type="term" value="C:host cell nucleus"/>
    <property type="evidence" value="ECO:0007669"/>
    <property type="project" value="UniProtKB-SubCell"/>
</dbReference>
<name>A0A346BPB0_9VIRU</name>
<evidence type="ECO:0000256" key="10">
    <source>
        <dbReference type="ARBA" id="ARBA00023124"/>
    </source>
</evidence>
<dbReference type="Pfam" id="PF00799">
    <property type="entry name" value="Gemini_AL1"/>
    <property type="match status" value="1"/>
</dbReference>
<dbReference type="GO" id="GO:0016779">
    <property type="term" value="F:nucleotidyltransferase activity"/>
    <property type="evidence" value="ECO:0007669"/>
    <property type="project" value="UniProtKB-KW"/>
</dbReference>
<dbReference type="GO" id="GO:0000166">
    <property type="term" value="F:nucleotide binding"/>
    <property type="evidence" value="ECO:0007669"/>
    <property type="project" value="UniProtKB-KW"/>
</dbReference>
<dbReference type="GeneID" id="41702536"/>
<evidence type="ECO:0000256" key="7">
    <source>
        <dbReference type="ARBA" id="ARBA00022741"/>
    </source>
</evidence>
<dbReference type="KEGG" id="vg:41702536"/>
<evidence type="ECO:0000313" key="13">
    <source>
        <dbReference type="EMBL" id="AXL65907.1"/>
    </source>
</evidence>
<keyword evidence="8" id="KW-0255">Endonuclease</keyword>
<protein>
    <submittedName>
        <fullName evidence="13">Replication-associated protein</fullName>
    </submittedName>
</protein>
<keyword evidence="4" id="KW-0235">DNA replication</keyword>
<dbReference type="PROSITE" id="PS52020">
    <property type="entry name" value="CRESS_DNA_REP"/>
    <property type="match status" value="1"/>
</dbReference>
<evidence type="ECO:0000256" key="6">
    <source>
        <dbReference type="ARBA" id="ARBA00022723"/>
    </source>
</evidence>
<keyword evidence="5" id="KW-0540">Nuclease</keyword>
<dbReference type="InterPro" id="IPR049912">
    <property type="entry name" value="CRESS_DNA_REP"/>
</dbReference>
<evidence type="ECO:0000256" key="5">
    <source>
        <dbReference type="ARBA" id="ARBA00022722"/>
    </source>
</evidence>
<evidence type="ECO:0000256" key="1">
    <source>
        <dbReference type="ARBA" id="ARBA00004147"/>
    </source>
</evidence>
<keyword evidence="10" id="KW-0190">Covalent protein-DNA linkage</keyword>
<dbReference type="Gene3D" id="3.40.1310.20">
    <property type="match status" value="1"/>
</dbReference>
<dbReference type="RefSeq" id="YP_009551461.1">
    <property type="nucleotide sequence ID" value="NC_040366.1"/>
</dbReference>
<dbReference type="GO" id="GO:0003677">
    <property type="term" value="F:DNA binding"/>
    <property type="evidence" value="ECO:0007669"/>
    <property type="project" value="UniProtKB-KW"/>
</dbReference>
<feature type="domain" description="CRESS-DNA virus Rep endonuclease" evidence="12">
    <location>
        <begin position="8"/>
        <end position="122"/>
    </location>
</feature>
<organism evidence="13">
    <name type="scientific">Fire ant associated circular virus 1</name>
    <dbReference type="NCBI Taxonomy" id="2293280"/>
    <lineage>
        <taxon>Viruses</taxon>
        <taxon>Cruciviruses</taxon>
        <taxon>Crucivirus</taxon>
    </lineage>
</organism>
<dbReference type="GO" id="GO:0046872">
    <property type="term" value="F:metal ion binding"/>
    <property type="evidence" value="ECO:0007669"/>
    <property type="project" value="UniProtKB-KW"/>
</dbReference>
<keyword evidence="7" id="KW-0547">Nucleotide-binding</keyword>
<dbReference type="GO" id="GO:0016787">
    <property type="term" value="F:hydrolase activity"/>
    <property type="evidence" value="ECO:0007669"/>
    <property type="project" value="UniProtKB-KW"/>
</dbReference>
<keyword evidence="6" id="KW-0479">Metal-binding</keyword>
<evidence type="ECO:0000256" key="11">
    <source>
        <dbReference type="ARBA" id="ARBA00023125"/>
    </source>
</evidence>
<reference evidence="13" key="1">
    <citation type="journal article" date="2018" name="PeerJ">
        <title>Virus discovery in all three major lineages of terrestrial arthropods highlights the diversity of single-stranded DNA viruses associated with invertebrates.</title>
        <authorList>
            <person name="Rosario K."/>
            <person name="Mettel K.A."/>
            <person name="Benner B.E."/>
            <person name="Johnson R."/>
            <person name="Scott C."/>
            <person name="Yusseff-Vanegas S.Z."/>
            <person name="Baker C.C."/>
            <person name="Cassill D.L."/>
            <person name="Storer C."/>
            <person name="Varsani A."/>
            <person name="Breitbart M."/>
        </authorList>
    </citation>
    <scope>NUCLEOTIDE SEQUENCE [LARGE SCALE GENOMIC DNA]</scope>
    <source>
        <strain evidence="13">FL_I0178_C2</strain>
    </source>
</reference>
<dbReference type="Proteomes" id="UP000281696">
    <property type="component" value="Segment"/>
</dbReference>
<evidence type="ECO:0000259" key="12">
    <source>
        <dbReference type="PROSITE" id="PS52020"/>
    </source>
</evidence>
<dbReference type="GO" id="GO:0006260">
    <property type="term" value="P:DNA replication"/>
    <property type="evidence" value="ECO:0007669"/>
    <property type="project" value="UniProtKB-KW"/>
</dbReference>
<evidence type="ECO:0000256" key="4">
    <source>
        <dbReference type="ARBA" id="ARBA00022705"/>
    </source>
</evidence>
<evidence type="ECO:0000256" key="9">
    <source>
        <dbReference type="ARBA" id="ARBA00022801"/>
    </source>
</evidence>
<keyword evidence="2" id="KW-0808">Transferase</keyword>
<keyword evidence="3" id="KW-0548">Nucleotidyltransferase</keyword>
<dbReference type="EMBL" id="MH545523">
    <property type="protein sequence ID" value="AXL65907.1"/>
    <property type="molecule type" value="Genomic_DNA"/>
</dbReference>
<comment type="subcellular location">
    <subcellularLocation>
        <location evidence="1">Host nucleus</location>
    </subcellularLocation>
</comment>